<evidence type="ECO:0000256" key="2">
    <source>
        <dbReference type="ARBA" id="ARBA00022898"/>
    </source>
</evidence>
<evidence type="ECO:0000256" key="1">
    <source>
        <dbReference type="ARBA" id="ARBA00001933"/>
    </source>
</evidence>
<dbReference type="GO" id="GO:0019752">
    <property type="term" value="P:carboxylic acid metabolic process"/>
    <property type="evidence" value="ECO:0007669"/>
    <property type="project" value="InterPro"/>
</dbReference>
<dbReference type="Proteomes" id="UP001138681">
    <property type="component" value="Unassembled WGS sequence"/>
</dbReference>
<keyword evidence="5" id="KW-1185">Reference proteome</keyword>
<dbReference type="GO" id="GO:0030170">
    <property type="term" value="F:pyridoxal phosphate binding"/>
    <property type="evidence" value="ECO:0007669"/>
    <property type="project" value="InterPro"/>
</dbReference>
<organism evidence="4 5">
    <name type="scientific">Erythrobacter crassostreae</name>
    <dbReference type="NCBI Taxonomy" id="2828328"/>
    <lineage>
        <taxon>Bacteria</taxon>
        <taxon>Pseudomonadati</taxon>
        <taxon>Pseudomonadota</taxon>
        <taxon>Alphaproteobacteria</taxon>
        <taxon>Sphingomonadales</taxon>
        <taxon>Erythrobacteraceae</taxon>
        <taxon>Erythrobacter/Porphyrobacter group</taxon>
        <taxon>Erythrobacter</taxon>
    </lineage>
</organism>
<dbReference type="InterPro" id="IPR002129">
    <property type="entry name" value="PyrdxlP-dep_de-COase"/>
</dbReference>
<protein>
    <submittedName>
        <fullName evidence="4">Aminotransferase class V-fold PLP-dependent enzyme</fullName>
    </submittedName>
</protein>
<dbReference type="GO" id="GO:0005737">
    <property type="term" value="C:cytoplasm"/>
    <property type="evidence" value="ECO:0007669"/>
    <property type="project" value="TreeGrafter"/>
</dbReference>
<keyword evidence="4" id="KW-0808">Transferase</keyword>
<dbReference type="PANTHER" id="PTHR11999:SF165">
    <property type="entry name" value="DECARBOXYLASE, PUTATIVE (AFU_ORTHOLOGUE AFUA_2G04980)-RELATED"/>
    <property type="match status" value="1"/>
</dbReference>
<evidence type="ECO:0000313" key="5">
    <source>
        <dbReference type="Proteomes" id="UP001138681"/>
    </source>
</evidence>
<dbReference type="AlphaFoldDB" id="A0A9X1JKF8"/>
<evidence type="ECO:0000256" key="3">
    <source>
        <dbReference type="PIRSR" id="PIRSR602129-50"/>
    </source>
</evidence>
<proteinExistence type="predicted"/>
<accession>A0A9X1JKF8</accession>
<comment type="cofactor">
    <cofactor evidence="1 3">
        <name>pyridoxal 5'-phosphate</name>
        <dbReference type="ChEBI" id="CHEBI:597326"/>
    </cofactor>
</comment>
<dbReference type="EMBL" id="JAGSPC010000001">
    <property type="protein sequence ID" value="MBV7259000.1"/>
    <property type="molecule type" value="Genomic_DNA"/>
</dbReference>
<dbReference type="GO" id="GO:0016831">
    <property type="term" value="F:carboxy-lyase activity"/>
    <property type="evidence" value="ECO:0007669"/>
    <property type="project" value="TreeGrafter"/>
</dbReference>
<reference evidence="4" key="1">
    <citation type="submission" date="2021-04" db="EMBL/GenBank/DDBJ databases">
        <authorList>
            <person name="Pira H."/>
            <person name="Risdian C."/>
            <person name="Wink J."/>
        </authorList>
    </citation>
    <scope>NUCLEOTIDE SEQUENCE</scope>
    <source>
        <strain evidence="4">WH158</strain>
    </source>
</reference>
<feature type="modified residue" description="N6-(pyridoxal phosphate)lysine" evidence="3">
    <location>
        <position position="313"/>
    </location>
</feature>
<dbReference type="Pfam" id="PF00282">
    <property type="entry name" value="Pyridoxal_deC"/>
    <property type="match status" value="1"/>
</dbReference>
<dbReference type="GO" id="GO:0008483">
    <property type="term" value="F:transaminase activity"/>
    <property type="evidence" value="ECO:0007669"/>
    <property type="project" value="UniProtKB-KW"/>
</dbReference>
<sequence>MSAVLKLTPNVVSSTNALFPDLKTRRQMDDYVGDRLHTAMNELVARPVSPTVELGTFRADLAAMDFQDSHSFEAAVDWMISGLGEGMVHMASPGYLGLFNPKPTFPAEVGDRIAAAFNPQACVWSHAPLPVEIETHVIAAVAKKAGMPSGSGGHFTSGGSEANNTAFLCALTRAESNYADHGASAFDGEPRIYISDESHLAWLKIAHQSGVGRNAISRVPTDGQGRFDAPKLKSMIEDDIKAGHKPVMIAATAGTTNAGMVDPLKDCRKIADQYGLWLHVDAAWGGALIASPDNSDVLSGIETADSVTIDAHKWFASTMGAGMFLIQNPSFLPEVFNVSASYMPSNEETIDPYVNSMQWSRRFIGIRLFLSLLIGGWDSFQDHIEHSLSLIDRLTEELSKRGWTLCNDSRMAIACLQPPTNGPEPGEIVETILENGTHWISAARFEGESVVRVCVTNYETTELQIDDLIEQLDRAAIARR</sequence>
<keyword evidence="2 3" id="KW-0663">Pyridoxal phosphate</keyword>
<evidence type="ECO:0000313" key="4">
    <source>
        <dbReference type="EMBL" id="MBV7259000.1"/>
    </source>
</evidence>
<keyword evidence="4" id="KW-0032">Aminotransferase</keyword>
<name>A0A9X1JKF8_9SPHN</name>
<dbReference type="InterPro" id="IPR010977">
    <property type="entry name" value="Aromatic_deC"/>
</dbReference>
<comment type="caution">
    <text evidence="4">The sequence shown here is derived from an EMBL/GenBank/DDBJ whole genome shotgun (WGS) entry which is preliminary data.</text>
</comment>
<dbReference type="RefSeq" id="WP_218404254.1">
    <property type="nucleotide sequence ID" value="NZ_JAGSPC010000001.1"/>
</dbReference>
<gene>
    <name evidence="4" type="ORF">KCG46_05340</name>
</gene>
<dbReference type="PANTHER" id="PTHR11999">
    <property type="entry name" value="GROUP II PYRIDOXAL-5-PHOSPHATE DECARBOXYLASE"/>
    <property type="match status" value="1"/>
</dbReference>